<proteinExistence type="inferred from homology"/>
<evidence type="ECO:0000256" key="8">
    <source>
        <dbReference type="PROSITE-ProRule" id="PRU01145"/>
    </source>
</evidence>
<dbReference type="OrthoDB" id="21474at2759"/>
<keyword evidence="6" id="KW-0539">Nucleus</keyword>
<dbReference type="GO" id="GO:0008270">
    <property type="term" value="F:zinc ion binding"/>
    <property type="evidence" value="ECO:0007669"/>
    <property type="project" value="UniProtKB-KW"/>
</dbReference>
<dbReference type="SUPFAM" id="SSF57667">
    <property type="entry name" value="beta-beta-alpha zinc fingers"/>
    <property type="match status" value="2"/>
</dbReference>
<evidence type="ECO:0000256" key="1">
    <source>
        <dbReference type="ARBA" id="ARBA00004123"/>
    </source>
</evidence>
<keyword evidence="5" id="KW-0862">Zinc</keyword>
<evidence type="ECO:0000256" key="6">
    <source>
        <dbReference type="ARBA" id="ARBA00023242"/>
    </source>
</evidence>
<sequence>MVSFSCEACGDVLTKKKLDPHRNQCRGASFTCLDCMIHFQGLEYRTHTSCISEAQKYQGHLFRDKKANKGEKRKSVVGKDDMVPKKAYVEDAPEDGEGGAVAVIDVPPRAPTPPPANEALPANVNVFDFLITEDTPTTKNKTHAVQPADESKMITDSQHSQMSNGNGTRYLGRGYSYGNAPVEPSFERYDSWTRFPADSQEVPGSQQHSQSMAPPAYLTKIVTPGPDRERKHGKDEKSDKKRKRQQVDDLDLTAMRRPSSRDEPMTDAPARILHTGLTGGLTRLVTDSSFYDDRIDAGPTPISPIKRSKRNGEEKDTQKRHSSYTSTKVSSSSRQPTEGSSRHRHSDYHEDRQGKSRRRRSPSSSSDDERQRHRRHSKVKAIDFQPYMTRAELFLSFITKGPDSERGCSINKALKRYHRERDTKGDEKEDDDKELWKSLRLRKNERGEIVLFVA</sequence>
<reference evidence="11 12" key="1">
    <citation type="journal article" date="2016" name="Sci. Rep.">
        <title>Peltaster fructicola genome reveals evolution from an invasive phytopathogen to an ectophytic parasite.</title>
        <authorList>
            <person name="Xu C."/>
            <person name="Chen H."/>
            <person name="Gleason M.L."/>
            <person name="Xu J.R."/>
            <person name="Liu H."/>
            <person name="Zhang R."/>
            <person name="Sun G."/>
        </authorList>
    </citation>
    <scope>NUCLEOTIDE SEQUENCE [LARGE SCALE GENOMIC DNA]</scope>
    <source>
        <strain evidence="11 12">LNHT1506</strain>
    </source>
</reference>
<evidence type="ECO:0000259" key="10">
    <source>
        <dbReference type="Pfam" id="PF08790"/>
    </source>
</evidence>
<keyword evidence="2" id="KW-0479">Metal-binding</keyword>
<feature type="compositionally biased region" description="Low complexity" evidence="9">
    <location>
        <begin position="323"/>
        <end position="333"/>
    </location>
</feature>
<protein>
    <recommendedName>
        <fullName evidence="10">Zinc finger C2H2 LYAR-type domain-containing protein</fullName>
    </recommendedName>
</protein>
<dbReference type="AlphaFoldDB" id="A0A6H0Y181"/>
<comment type="subcellular location">
    <subcellularLocation>
        <location evidence="1">Nucleus</location>
    </subcellularLocation>
</comment>
<dbReference type="Pfam" id="PF08790">
    <property type="entry name" value="zf-LYAR"/>
    <property type="match status" value="1"/>
</dbReference>
<dbReference type="GO" id="GO:0006364">
    <property type="term" value="P:rRNA processing"/>
    <property type="evidence" value="ECO:0007669"/>
    <property type="project" value="TreeGrafter"/>
</dbReference>
<dbReference type="InterPro" id="IPR039999">
    <property type="entry name" value="LYAR"/>
</dbReference>
<feature type="region of interest" description="Disordered" evidence="9">
    <location>
        <begin position="197"/>
        <end position="274"/>
    </location>
</feature>
<dbReference type="PROSITE" id="PS51804">
    <property type="entry name" value="ZF_C2HC_LYAR"/>
    <property type="match status" value="2"/>
</dbReference>
<evidence type="ECO:0000256" key="3">
    <source>
        <dbReference type="ARBA" id="ARBA00022737"/>
    </source>
</evidence>
<dbReference type="GO" id="GO:0000122">
    <property type="term" value="P:negative regulation of transcription by RNA polymerase II"/>
    <property type="evidence" value="ECO:0007669"/>
    <property type="project" value="TreeGrafter"/>
</dbReference>
<keyword evidence="4 8" id="KW-0863">Zinc-finger</keyword>
<accession>A0A6H0Y181</accession>
<dbReference type="GO" id="GO:0005730">
    <property type="term" value="C:nucleolus"/>
    <property type="evidence" value="ECO:0007669"/>
    <property type="project" value="TreeGrafter"/>
</dbReference>
<evidence type="ECO:0000256" key="4">
    <source>
        <dbReference type="ARBA" id="ARBA00022771"/>
    </source>
</evidence>
<evidence type="ECO:0000256" key="5">
    <source>
        <dbReference type="ARBA" id="ARBA00022833"/>
    </source>
</evidence>
<dbReference type="Proteomes" id="UP000503462">
    <property type="component" value="Chromosome 4"/>
</dbReference>
<feature type="compositionally biased region" description="Polar residues" evidence="9">
    <location>
        <begin position="154"/>
        <end position="167"/>
    </location>
</feature>
<dbReference type="InterPro" id="IPR014898">
    <property type="entry name" value="Znf_C2H2_LYAR"/>
</dbReference>
<feature type="region of interest" description="Disordered" evidence="9">
    <location>
        <begin position="138"/>
        <end position="168"/>
    </location>
</feature>
<comment type="similarity">
    <text evidence="7">Belongs to the UPF0743 family.</text>
</comment>
<feature type="compositionally biased region" description="Basic and acidic residues" evidence="9">
    <location>
        <begin position="226"/>
        <end position="239"/>
    </location>
</feature>
<evidence type="ECO:0000313" key="12">
    <source>
        <dbReference type="Proteomes" id="UP000503462"/>
    </source>
</evidence>
<dbReference type="GO" id="GO:0003677">
    <property type="term" value="F:DNA binding"/>
    <property type="evidence" value="ECO:0007669"/>
    <property type="project" value="InterPro"/>
</dbReference>
<feature type="domain" description="Zinc finger C2H2 LYAR-type" evidence="10">
    <location>
        <begin position="30"/>
        <end position="57"/>
    </location>
</feature>
<dbReference type="PANTHER" id="PTHR13100">
    <property type="entry name" value="CELL GROWTH-REGULATING NUCLEOLAR PROTEIN LYAR"/>
    <property type="match status" value="1"/>
</dbReference>
<gene>
    <name evidence="11" type="ORF">AMS68_006136</name>
</gene>
<dbReference type="InterPro" id="IPR036236">
    <property type="entry name" value="Znf_C2H2_sf"/>
</dbReference>
<feature type="compositionally biased region" description="Polar residues" evidence="9">
    <location>
        <begin position="202"/>
        <end position="212"/>
    </location>
</feature>
<evidence type="ECO:0000256" key="2">
    <source>
        <dbReference type="ARBA" id="ARBA00022723"/>
    </source>
</evidence>
<dbReference type="PANTHER" id="PTHR13100:SF10">
    <property type="entry name" value="CELL GROWTH-REGULATING NUCLEOLAR PROTEIN"/>
    <property type="match status" value="1"/>
</dbReference>
<feature type="compositionally biased region" description="Basic and acidic residues" evidence="9">
    <location>
        <begin position="310"/>
        <end position="319"/>
    </location>
</feature>
<dbReference type="EMBL" id="CP051142">
    <property type="protein sequence ID" value="QIX00619.1"/>
    <property type="molecule type" value="Genomic_DNA"/>
</dbReference>
<keyword evidence="12" id="KW-1185">Reference proteome</keyword>
<evidence type="ECO:0000313" key="11">
    <source>
        <dbReference type="EMBL" id="QIX00619.1"/>
    </source>
</evidence>
<dbReference type="Gene3D" id="3.30.1490.490">
    <property type="match status" value="1"/>
</dbReference>
<feature type="region of interest" description="Disordered" evidence="9">
    <location>
        <begin position="291"/>
        <end position="381"/>
    </location>
</feature>
<evidence type="ECO:0000256" key="7">
    <source>
        <dbReference type="ARBA" id="ARBA00061084"/>
    </source>
</evidence>
<organism evidence="11 12">
    <name type="scientific">Peltaster fructicola</name>
    <dbReference type="NCBI Taxonomy" id="286661"/>
    <lineage>
        <taxon>Eukaryota</taxon>
        <taxon>Fungi</taxon>
        <taxon>Dikarya</taxon>
        <taxon>Ascomycota</taxon>
        <taxon>Pezizomycotina</taxon>
        <taxon>Dothideomycetes</taxon>
        <taxon>Dothideomycetes incertae sedis</taxon>
        <taxon>Peltaster</taxon>
    </lineage>
</organism>
<dbReference type="FunFam" id="3.30.1490.490:FF:000001">
    <property type="entry name" value="cell growth-regulating nucleolar protein-like"/>
    <property type="match status" value="1"/>
</dbReference>
<evidence type="ECO:0000256" key="9">
    <source>
        <dbReference type="SAM" id="MobiDB-lite"/>
    </source>
</evidence>
<keyword evidence="3" id="KW-0677">Repeat</keyword>
<name>A0A6H0Y181_9PEZI</name>